<dbReference type="EMBL" id="BSEH01000649">
    <property type="protein sequence ID" value="GLJ58993.1"/>
    <property type="molecule type" value="Genomic_DNA"/>
</dbReference>
<keyword evidence="3" id="KW-1185">Reference proteome</keyword>
<dbReference type="Proteomes" id="UP001234787">
    <property type="component" value="Unassembled WGS sequence"/>
</dbReference>
<comment type="caution">
    <text evidence="2">The sequence shown here is derived from an EMBL/GenBank/DDBJ whole genome shotgun (WGS) entry which is preliminary data.</text>
</comment>
<gene>
    <name evidence="1" type="ORF">SUGI_1487720</name>
    <name evidence="2" type="ORF">SUGI_1489810</name>
</gene>
<name>A0AAD3RRT5_CRYJA</name>
<accession>A0AAD3RRT5</accession>
<evidence type="ECO:0000313" key="2">
    <source>
        <dbReference type="EMBL" id="GLJ59048.1"/>
    </source>
</evidence>
<evidence type="ECO:0000313" key="1">
    <source>
        <dbReference type="EMBL" id="GLJ58993.1"/>
    </source>
</evidence>
<dbReference type="EMBL" id="BSEH01000663">
    <property type="protein sequence ID" value="GLJ59048.1"/>
    <property type="molecule type" value="Genomic_DNA"/>
</dbReference>
<reference evidence="2" key="1">
    <citation type="submission" date="2022-12" db="EMBL/GenBank/DDBJ databases">
        <title>Chromosome-Level Genome Assembly of Japanese Cedar (Cryptomeriajaponica D. Don).</title>
        <authorList>
            <person name="Fujino T."/>
            <person name="Yamaguchi K."/>
            <person name="Yokoyama T."/>
            <person name="Hamanaka T."/>
            <person name="Harazono Y."/>
            <person name="Kamada H."/>
            <person name="Kobayashi W."/>
            <person name="Ujino-Ihara T."/>
            <person name="Uchiyama K."/>
            <person name="Matsumoto A."/>
            <person name="Izuno A."/>
            <person name="Tsumura Y."/>
            <person name="Toyoda A."/>
            <person name="Shigenobu S."/>
            <person name="Moriguchi Y."/>
            <person name="Ueno S."/>
            <person name="Kasahara M."/>
        </authorList>
    </citation>
    <scope>NUCLEOTIDE SEQUENCE</scope>
</reference>
<proteinExistence type="predicted"/>
<protein>
    <submittedName>
        <fullName evidence="2">Uncharacterized protein</fullName>
    </submittedName>
</protein>
<evidence type="ECO:0000313" key="3">
    <source>
        <dbReference type="Proteomes" id="UP001234787"/>
    </source>
</evidence>
<sequence length="156" mass="18074">MDMVLQTYFVSRFPIPRNLFSSIQSLESWPTNRMHPLCIHWRFNQSDPDQSVQSPINPTIGSLYHLTNKRPCPRKLINCRSLLSLHLEYYVDQISDDPVSGTKPAGWPLGQRNSYPLRVERVGERSRVGIRRIVPASSFLRPPTKRLMERSNLFAP</sequence>
<dbReference type="AlphaFoldDB" id="A0AAD3RRT5"/>
<organism evidence="2 3">
    <name type="scientific">Cryptomeria japonica</name>
    <name type="common">Japanese cedar</name>
    <name type="synonym">Cupressus japonica</name>
    <dbReference type="NCBI Taxonomy" id="3369"/>
    <lineage>
        <taxon>Eukaryota</taxon>
        <taxon>Viridiplantae</taxon>
        <taxon>Streptophyta</taxon>
        <taxon>Embryophyta</taxon>
        <taxon>Tracheophyta</taxon>
        <taxon>Spermatophyta</taxon>
        <taxon>Pinopsida</taxon>
        <taxon>Pinidae</taxon>
        <taxon>Conifers II</taxon>
        <taxon>Cupressales</taxon>
        <taxon>Cupressaceae</taxon>
        <taxon>Cryptomeria</taxon>
    </lineage>
</organism>